<dbReference type="InterPro" id="IPR013666">
    <property type="entry name" value="PH_pln"/>
</dbReference>
<dbReference type="Gene3D" id="2.30.29.30">
    <property type="entry name" value="Pleckstrin-homology domain (PH domain)/Phosphotyrosine-binding domain (PTB)"/>
    <property type="match status" value="1"/>
</dbReference>
<dbReference type="InterPro" id="IPR001849">
    <property type="entry name" value="PH_domain"/>
</dbReference>
<dbReference type="SUPFAM" id="SSF50729">
    <property type="entry name" value="PH domain-like"/>
    <property type="match status" value="1"/>
</dbReference>
<reference evidence="2 3" key="1">
    <citation type="journal article" date="2021" name="Hortic Res">
        <title>Chromosome-scale assembly of the Dendrobium chrysotoxum genome enhances the understanding of orchid evolution.</title>
        <authorList>
            <person name="Zhang Y."/>
            <person name="Zhang G.Q."/>
            <person name="Zhang D."/>
            <person name="Liu X.D."/>
            <person name="Xu X.Y."/>
            <person name="Sun W.H."/>
            <person name="Yu X."/>
            <person name="Zhu X."/>
            <person name="Wang Z.W."/>
            <person name="Zhao X."/>
            <person name="Zhong W.Y."/>
            <person name="Chen H."/>
            <person name="Yin W.L."/>
            <person name="Huang T."/>
            <person name="Niu S.C."/>
            <person name="Liu Z.J."/>
        </authorList>
    </citation>
    <scope>NUCLEOTIDE SEQUENCE [LARGE SCALE GENOMIC DNA]</scope>
    <source>
        <strain evidence="2">Lindl</strain>
    </source>
</reference>
<sequence length="384" mass="41670">METRLPERLENIEEDECSEGLISASLPPPETPIETMEFLARSWSLSATELSTALSNILPPARGLQNHGLEAGEKHDKQVVESTLDSSPPFSSREIENFKFLRGASRSKTMVGWLKEHKQRRRVEARTRSAQIYAATSVAGVAAVVAATAAGSVFAPESLTAKSNSSCKTSAAIASAAALVASHCVDMAQAIGATREQILAVIHSAVNAQTTGDIMALTAGAATALRAAAILSARLQKETNGTLLIGENKESEGCLSAQAFVSRGGELLKRTRKGIKLLTGDLHWKQVCVYINSNWKVVLKMKSTHMAGTFVKKKKGLVVEVCSDIQAWPGREVDGSSVKDYFGIRTPERLFEFECKNRCEKQMWVNGIQQIIKFRANMNTAMSM</sequence>
<dbReference type="Pfam" id="PF05703">
    <property type="entry name" value="Auxin_canalis"/>
    <property type="match status" value="2"/>
</dbReference>
<dbReference type="SMART" id="SM00233">
    <property type="entry name" value="PH"/>
    <property type="match status" value="1"/>
</dbReference>
<comment type="caution">
    <text evidence="2">The sequence shown here is derived from an EMBL/GenBank/DDBJ whole genome shotgun (WGS) entry which is preliminary data.</text>
</comment>
<dbReference type="PROSITE" id="PS50003">
    <property type="entry name" value="PH_DOMAIN"/>
    <property type="match status" value="1"/>
</dbReference>
<dbReference type="InterPro" id="IPR011993">
    <property type="entry name" value="PH-like_dom_sf"/>
</dbReference>
<organism evidence="2 3">
    <name type="scientific">Dendrobium chrysotoxum</name>
    <name type="common">Orchid</name>
    <dbReference type="NCBI Taxonomy" id="161865"/>
    <lineage>
        <taxon>Eukaryota</taxon>
        <taxon>Viridiplantae</taxon>
        <taxon>Streptophyta</taxon>
        <taxon>Embryophyta</taxon>
        <taxon>Tracheophyta</taxon>
        <taxon>Spermatophyta</taxon>
        <taxon>Magnoliopsida</taxon>
        <taxon>Liliopsida</taxon>
        <taxon>Asparagales</taxon>
        <taxon>Orchidaceae</taxon>
        <taxon>Epidendroideae</taxon>
        <taxon>Malaxideae</taxon>
        <taxon>Dendrobiinae</taxon>
        <taxon>Dendrobium</taxon>
    </lineage>
</organism>
<evidence type="ECO:0000259" key="1">
    <source>
        <dbReference type="PROSITE" id="PS50003"/>
    </source>
</evidence>
<gene>
    <name evidence="2" type="ORF">IEQ34_022944</name>
</gene>
<dbReference type="InterPro" id="IPR040269">
    <property type="entry name" value="VAB"/>
</dbReference>
<dbReference type="PANTHER" id="PTHR31351:SF2">
    <property type="entry name" value="PHOSPHOINOSITIDE BINDING PROTEIN"/>
    <property type="match status" value="1"/>
</dbReference>
<name>A0AAV7FKC2_DENCH</name>
<feature type="domain" description="PH" evidence="1">
    <location>
        <begin position="260"/>
        <end position="373"/>
    </location>
</feature>
<protein>
    <recommendedName>
        <fullName evidence="1">PH domain-containing protein</fullName>
    </recommendedName>
</protein>
<dbReference type="AlphaFoldDB" id="A0AAV7FKC2"/>
<dbReference type="Pfam" id="PF08458">
    <property type="entry name" value="PH_2"/>
    <property type="match status" value="1"/>
</dbReference>
<evidence type="ECO:0000313" key="2">
    <source>
        <dbReference type="EMBL" id="KAH0449144.1"/>
    </source>
</evidence>
<dbReference type="Proteomes" id="UP000775213">
    <property type="component" value="Unassembled WGS sequence"/>
</dbReference>
<keyword evidence="3" id="KW-1185">Reference proteome</keyword>
<evidence type="ECO:0000313" key="3">
    <source>
        <dbReference type="Proteomes" id="UP000775213"/>
    </source>
</evidence>
<dbReference type="EMBL" id="JAGFBR010000019">
    <property type="protein sequence ID" value="KAH0449144.1"/>
    <property type="molecule type" value="Genomic_DNA"/>
</dbReference>
<accession>A0AAV7FKC2</accession>
<dbReference type="InterPro" id="IPR008546">
    <property type="entry name" value="VAN3-bd-like_auxin_canal"/>
</dbReference>
<proteinExistence type="predicted"/>
<dbReference type="PANTHER" id="PTHR31351">
    <property type="entry name" value="EXPRESSED PROTEIN"/>
    <property type="match status" value="1"/>
</dbReference>